<dbReference type="Gene3D" id="3.30.70.330">
    <property type="match status" value="3"/>
</dbReference>
<feature type="compositionally biased region" description="Polar residues" evidence="6">
    <location>
        <begin position="79"/>
        <end position="88"/>
    </location>
</feature>
<feature type="region of interest" description="Disordered" evidence="6">
    <location>
        <begin position="1"/>
        <end position="189"/>
    </location>
</feature>
<accession>A0AAV1EXI9</accession>
<dbReference type="PROSITE" id="PS50171">
    <property type="entry name" value="ZF_MATRIN"/>
    <property type="match status" value="1"/>
</dbReference>
<feature type="compositionally biased region" description="Polar residues" evidence="6">
    <location>
        <begin position="1437"/>
        <end position="1449"/>
    </location>
</feature>
<dbReference type="PANTHER" id="PTHR15491">
    <property type="match status" value="1"/>
</dbReference>
<dbReference type="InterPro" id="IPR003604">
    <property type="entry name" value="Matrin/U1-like-C_Znf_C2H2"/>
</dbReference>
<evidence type="ECO:0000256" key="6">
    <source>
        <dbReference type="SAM" id="MobiDB-lite"/>
    </source>
</evidence>
<keyword evidence="4" id="KW-0862">Zinc</keyword>
<feature type="compositionally biased region" description="Low complexity" evidence="6">
    <location>
        <begin position="314"/>
        <end position="325"/>
    </location>
</feature>
<dbReference type="SMART" id="SM00451">
    <property type="entry name" value="ZnF_U1"/>
    <property type="match status" value="2"/>
</dbReference>
<feature type="region of interest" description="Disordered" evidence="6">
    <location>
        <begin position="468"/>
        <end position="632"/>
    </location>
</feature>
<keyword evidence="5" id="KW-0539">Nucleus</keyword>
<dbReference type="PANTHER" id="PTHR15491:SF9">
    <property type="entry name" value="CIP1-INTERACTING ZINC FINGER PROTEIN"/>
    <property type="match status" value="1"/>
</dbReference>
<evidence type="ECO:0000256" key="4">
    <source>
        <dbReference type="ARBA" id="ARBA00022833"/>
    </source>
</evidence>
<organism evidence="8 9">
    <name type="scientific">Xyrichtys novacula</name>
    <name type="common">Pearly razorfish</name>
    <name type="synonym">Hemipteronotus novacula</name>
    <dbReference type="NCBI Taxonomy" id="13765"/>
    <lineage>
        <taxon>Eukaryota</taxon>
        <taxon>Metazoa</taxon>
        <taxon>Chordata</taxon>
        <taxon>Craniata</taxon>
        <taxon>Vertebrata</taxon>
        <taxon>Euteleostomi</taxon>
        <taxon>Actinopterygii</taxon>
        <taxon>Neopterygii</taxon>
        <taxon>Teleostei</taxon>
        <taxon>Neoteleostei</taxon>
        <taxon>Acanthomorphata</taxon>
        <taxon>Eupercaria</taxon>
        <taxon>Labriformes</taxon>
        <taxon>Labridae</taxon>
        <taxon>Xyrichtys</taxon>
    </lineage>
</organism>
<dbReference type="GO" id="GO:0005634">
    <property type="term" value="C:nucleus"/>
    <property type="evidence" value="ECO:0007669"/>
    <property type="project" value="UniProtKB-SubCell"/>
</dbReference>
<feature type="compositionally biased region" description="Low complexity" evidence="6">
    <location>
        <begin position="497"/>
        <end position="515"/>
    </location>
</feature>
<dbReference type="InterPro" id="IPR012677">
    <property type="entry name" value="Nucleotide-bd_a/b_plait_sf"/>
</dbReference>
<feature type="compositionally biased region" description="Basic and acidic residues" evidence="6">
    <location>
        <begin position="288"/>
        <end position="310"/>
    </location>
</feature>
<dbReference type="InterPro" id="IPR026811">
    <property type="entry name" value="CIZ1"/>
</dbReference>
<reference evidence="8" key="1">
    <citation type="submission" date="2023-08" db="EMBL/GenBank/DDBJ databases">
        <authorList>
            <person name="Alioto T."/>
            <person name="Alioto T."/>
            <person name="Gomez Garrido J."/>
        </authorList>
    </citation>
    <scope>NUCLEOTIDE SEQUENCE</scope>
</reference>
<feature type="compositionally biased region" description="Basic and acidic residues" evidence="6">
    <location>
        <begin position="326"/>
        <end position="398"/>
    </location>
</feature>
<feature type="compositionally biased region" description="Low complexity" evidence="6">
    <location>
        <begin position="145"/>
        <end position="158"/>
    </location>
</feature>
<feature type="compositionally biased region" description="Low complexity" evidence="6">
    <location>
        <begin position="1383"/>
        <end position="1403"/>
    </location>
</feature>
<feature type="compositionally biased region" description="Polar residues" evidence="6">
    <location>
        <begin position="583"/>
        <end position="592"/>
    </location>
</feature>
<dbReference type="Proteomes" id="UP001178508">
    <property type="component" value="Chromosome 3"/>
</dbReference>
<dbReference type="GO" id="GO:0008270">
    <property type="term" value="F:zinc ion binding"/>
    <property type="evidence" value="ECO:0007669"/>
    <property type="project" value="UniProtKB-KW"/>
</dbReference>
<feature type="compositionally biased region" description="Basic and acidic residues" evidence="6">
    <location>
        <begin position="1045"/>
        <end position="1064"/>
    </location>
</feature>
<feature type="compositionally biased region" description="Low complexity" evidence="6">
    <location>
        <begin position="1118"/>
        <end position="1132"/>
    </location>
</feature>
<feature type="compositionally biased region" description="Basic and acidic residues" evidence="6">
    <location>
        <begin position="556"/>
        <end position="569"/>
    </location>
</feature>
<feature type="compositionally biased region" description="Basic and acidic residues" evidence="6">
    <location>
        <begin position="1247"/>
        <end position="1259"/>
    </location>
</feature>
<feature type="region of interest" description="Disordered" evidence="6">
    <location>
        <begin position="714"/>
        <end position="755"/>
    </location>
</feature>
<feature type="compositionally biased region" description="Low complexity" evidence="6">
    <location>
        <begin position="241"/>
        <end position="250"/>
    </location>
</feature>
<proteinExistence type="predicted"/>
<feature type="compositionally biased region" description="Basic and acidic residues" evidence="6">
    <location>
        <begin position="1139"/>
        <end position="1226"/>
    </location>
</feature>
<dbReference type="InterPro" id="IPR035979">
    <property type="entry name" value="RBD_domain_sf"/>
</dbReference>
<dbReference type="EMBL" id="OY660866">
    <property type="protein sequence ID" value="CAJ1053396.1"/>
    <property type="molecule type" value="Genomic_DNA"/>
</dbReference>
<feature type="compositionally biased region" description="Basic and acidic residues" evidence="6">
    <location>
        <begin position="1464"/>
        <end position="1475"/>
    </location>
</feature>
<dbReference type="SUPFAM" id="SSF54928">
    <property type="entry name" value="RNA-binding domain, RBD"/>
    <property type="match status" value="2"/>
</dbReference>
<feature type="compositionally biased region" description="Basic and acidic residues" evidence="6">
    <location>
        <begin position="1019"/>
        <end position="1033"/>
    </location>
</feature>
<feature type="compositionally biased region" description="Basic residues" evidence="6">
    <location>
        <begin position="516"/>
        <end position="543"/>
    </location>
</feature>
<sequence length="1560" mass="172318">MYHHHSQQQGSQAFSNGPRPPHHQPPPNQHQNRNSSDMLSQAMGFQFPRPTQLPDELESALAIRGSRDMDHRLIDHMSRPNQHQSQGSAPGISQHGSFGSNPMTLTSVNHPAHQQGVDWSSYQPPTKLFSSPPPSASHQPPRHPGPQQQPQSSHPGPRIQSWKTNTSDCQSPQARHPLGSGESQSMYTPESAGSILASFGLSNEDLEVLSHYPDDQLTPDTLPFILRDIQINKSGSQNTVTSAASSSFTSGIQEMPRPHSRSRSPEVPSLLTVTQTAGKVIDYGHASRAKEETTTRKTFKREPLSTERTVKMYQTSVQSSSPPKSVKAERRQVRLEHTEPSKHGDQDYRGASDNQRKSNRSPGKEFQRLSKPRNLDRDYRREAPKPRPSSETRSEASLRRSLSSSSGSKLHSSSKKLPTPTMISDFSAVSPKVYPHTCSLCHTQCDQEKDWVDHVNTVNHTAACRDLRNKYPDWKPNPPSRSGRPGSRGSWDSKDCSPSQSASRSLSCSPSLSPPHSKHRVGPHHHRPHGRPYSPHHHPRHQHYAGNPSRGGLKRLHGDSARLPSDTRRYQPSSRAGHGSRHGPSQSSTKTVKSGMKSAVKTTKTSSVKAADSSVKPPPPKKKKKAVTPASQDTTVANRLVYLTGIPKDASEQEVTDLVGSFGKINNVILMACSEEEKEKGEGQKASVCMVKAEDAQALANSTNLSIRKQPIAASTAKKTEELKSSDDDSSKATLEAEKSVAEEDTVPAAGSEADLKMSDEKGMVLITGLPESGWSESDIINLVEPFGTPSDIVTATQIGKVLLSVPDVETAQELVKVHSFKPFKVGDVEVKIIHLRQSISLSTPVALYNLFMGTGATSESPAPVGWSSLLVISNVPSTPSGPSEVQKLVRRFGTVIKTLVLNSMVICEMATAAMALSVYKRFQTFPCIIHNNPLFFSRKTDPRANTQSKVIPAYLDPTEETSANGKGSKTSEAAEEEEITVKEDAKSVPQVKEKDVHRKEEKMKSTEKIVVEDKALEEKKEDKNQEVKKELTDEVSESVAAPDTKPEEAAETNKTETADEKTDVNASTDGSDESASGEATKTSVSDGREATQETLVVEPPKANQEMVNMPLEESDLNTNSNSKNNAAAATNGEQGETQPEKEQSQKSAAEPKELLKNHAGEEKKQERELKERESRKEKERKEKERKEKDRRALESKERARKERERVERAKRERERREEERRERERRERRRIHGEDSTGWRSSNRSEGQKRSSEREKRSGPATKPVEEEEDDFPFNLSDFVTVDEVGDVADLPSSPSEMTGGEEDAPVFIQKDDSEETSAEAPTEKEIPVTTATTVKSDELKPEGEPVNEPTPSTPDQQPHTSHSQPSEPTCQLEAPETETKPTSTLDLDPLPTPTDLPSNSPGTEVVTAENEEEQKENDILSYNQVEEEKRENLAVSKQTEESGQMQIEETKAPAAETGKHKRSEDQLDIEKASVRKKLKTESPTSTDDSLPPFDPSVPVGLEFLVPKTGFFCKACNRFFSGNKEAEISHCKTLKHYDNLQKFLQTRKITNDSTKPVLS</sequence>
<protein>
    <submittedName>
        <fullName evidence="8">Zinc finger protein 638-like isoform X2</fullName>
    </submittedName>
</protein>
<feature type="compositionally biased region" description="Basic and acidic residues" evidence="6">
    <location>
        <begin position="718"/>
        <end position="742"/>
    </location>
</feature>
<feature type="region of interest" description="Disordered" evidence="6">
    <location>
        <begin position="950"/>
        <end position="1006"/>
    </location>
</feature>
<feature type="compositionally biased region" description="Polar residues" evidence="6">
    <location>
        <begin position="1351"/>
        <end position="1371"/>
    </location>
</feature>
<evidence type="ECO:0000313" key="8">
    <source>
        <dbReference type="EMBL" id="CAJ1053396.1"/>
    </source>
</evidence>
<evidence type="ECO:0000313" key="9">
    <source>
        <dbReference type="Proteomes" id="UP001178508"/>
    </source>
</evidence>
<keyword evidence="3" id="KW-0863">Zinc-finger</keyword>
<feature type="compositionally biased region" description="Polar residues" evidence="6">
    <location>
        <begin position="94"/>
        <end position="109"/>
    </location>
</feature>
<evidence type="ECO:0000256" key="1">
    <source>
        <dbReference type="ARBA" id="ARBA00004123"/>
    </source>
</evidence>
<feature type="compositionally biased region" description="Basic and acidic residues" evidence="6">
    <location>
        <begin position="980"/>
        <end position="1006"/>
    </location>
</feature>
<feature type="region of interest" description="Disordered" evidence="6">
    <location>
        <begin position="1019"/>
        <end position="1495"/>
    </location>
</feature>
<feature type="compositionally biased region" description="Polar residues" evidence="6">
    <location>
        <begin position="161"/>
        <end position="173"/>
    </location>
</feature>
<evidence type="ECO:0000256" key="2">
    <source>
        <dbReference type="ARBA" id="ARBA00022723"/>
    </source>
</evidence>
<feature type="compositionally biased region" description="Polar residues" evidence="6">
    <location>
        <begin position="961"/>
        <end position="972"/>
    </location>
</feature>
<feature type="compositionally biased region" description="Basic and acidic residues" evidence="6">
    <location>
        <begin position="65"/>
        <end position="78"/>
    </location>
</feature>
<evidence type="ECO:0000256" key="3">
    <source>
        <dbReference type="ARBA" id="ARBA00022771"/>
    </source>
</evidence>
<keyword evidence="9" id="KW-1185">Reference proteome</keyword>
<comment type="subcellular location">
    <subcellularLocation>
        <location evidence="1">Nucleus</location>
    </subcellularLocation>
</comment>
<feature type="region of interest" description="Disordered" evidence="6">
    <location>
        <begin position="282"/>
        <end position="421"/>
    </location>
</feature>
<dbReference type="GO" id="GO:0003676">
    <property type="term" value="F:nucleic acid binding"/>
    <property type="evidence" value="ECO:0007669"/>
    <property type="project" value="InterPro"/>
</dbReference>
<feature type="compositionally biased region" description="Polar residues" evidence="6">
    <location>
        <begin position="1065"/>
        <end position="1086"/>
    </location>
</feature>
<keyword evidence="2" id="KW-0479">Metal-binding</keyword>
<feature type="compositionally biased region" description="Low complexity" evidence="6">
    <location>
        <begin position="480"/>
        <end position="490"/>
    </location>
</feature>
<name>A0AAV1EXI9_XYRNO</name>
<feature type="region of interest" description="Disordered" evidence="6">
    <location>
        <begin position="237"/>
        <end position="269"/>
    </location>
</feature>
<feature type="compositionally biased region" description="Low complexity" evidence="6">
    <location>
        <begin position="399"/>
        <end position="411"/>
    </location>
</feature>
<gene>
    <name evidence="8" type="ORF">XNOV1_A024682</name>
</gene>
<evidence type="ECO:0000256" key="5">
    <source>
        <dbReference type="ARBA" id="ARBA00023242"/>
    </source>
</evidence>
<evidence type="ECO:0000259" key="7">
    <source>
        <dbReference type="PROSITE" id="PS50171"/>
    </source>
</evidence>
<feature type="domain" description="Matrin-type" evidence="7">
    <location>
        <begin position="1512"/>
        <end position="1543"/>
    </location>
</feature>
<dbReference type="InterPro" id="IPR000690">
    <property type="entry name" value="Matrin/U1-C_Znf_C2H2"/>
</dbReference>